<evidence type="ECO:0000313" key="3">
    <source>
        <dbReference type="Proteomes" id="UP001305414"/>
    </source>
</evidence>
<dbReference type="Proteomes" id="UP001305414">
    <property type="component" value="Unassembled WGS sequence"/>
</dbReference>
<name>A0AAN7YYY4_9PEZI</name>
<reference evidence="2 3" key="1">
    <citation type="submission" date="2023-10" db="EMBL/GenBank/DDBJ databases">
        <title>Draft genome sequence of Xylaria bambusicola isolate GMP-LS, the root and basal stem rot pathogen of sugarcane in Indonesia.</title>
        <authorList>
            <person name="Selvaraj P."/>
            <person name="Muralishankar V."/>
            <person name="Muruganantham S."/>
            <person name="Sp S."/>
            <person name="Haryani S."/>
            <person name="Lau K.J.X."/>
            <person name="Naqvi N.I."/>
        </authorList>
    </citation>
    <scope>NUCLEOTIDE SEQUENCE [LARGE SCALE GENOMIC DNA]</scope>
    <source>
        <strain evidence="2">GMP-LS</strain>
    </source>
</reference>
<evidence type="ECO:0000313" key="2">
    <source>
        <dbReference type="EMBL" id="KAK5630785.1"/>
    </source>
</evidence>
<organism evidence="2 3">
    <name type="scientific">Xylaria bambusicola</name>
    <dbReference type="NCBI Taxonomy" id="326684"/>
    <lineage>
        <taxon>Eukaryota</taxon>
        <taxon>Fungi</taxon>
        <taxon>Dikarya</taxon>
        <taxon>Ascomycota</taxon>
        <taxon>Pezizomycotina</taxon>
        <taxon>Sordariomycetes</taxon>
        <taxon>Xylariomycetidae</taxon>
        <taxon>Xylariales</taxon>
        <taxon>Xylariaceae</taxon>
        <taxon>Xylaria</taxon>
    </lineage>
</organism>
<proteinExistence type="predicted"/>
<sequence>MLIRGNIPPDCEQPVREDLSNNEAKPQNRPPTILVGNATSNEEYPSRKRDAIRLRWRVEGRAKLKIPRLFVIDRKDPCPRRDDPWRAERCIAPHPRPGERLAAGAPVHSAKAALYNVIAH</sequence>
<keyword evidence="3" id="KW-1185">Reference proteome</keyword>
<gene>
    <name evidence="2" type="ORF">RRF57_006500</name>
</gene>
<comment type="caution">
    <text evidence="2">The sequence shown here is derived from an EMBL/GenBank/DDBJ whole genome shotgun (WGS) entry which is preliminary data.</text>
</comment>
<dbReference type="EMBL" id="JAWHQM010000017">
    <property type="protein sequence ID" value="KAK5630785.1"/>
    <property type="molecule type" value="Genomic_DNA"/>
</dbReference>
<protein>
    <submittedName>
        <fullName evidence="2">Uncharacterized protein</fullName>
    </submittedName>
</protein>
<feature type="region of interest" description="Disordered" evidence="1">
    <location>
        <begin position="1"/>
        <end position="46"/>
    </location>
</feature>
<evidence type="ECO:0000256" key="1">
    <source>
        <dbReference type="SAM" id="MobiDB-lite"/>
    </source>
</evidence>
<dbReference type="AlphaFoldDB" id="A0AAN7YYY4"/>
<accession>A0AAN7YYY4</accession>